<protein>
    <recommendedName>
        <fullName evidence="2">C2H2-type domain-containing protein</fullName>
    </recommendedName>
</protein>
<name>A0A1V0SHM9_9VIRU</name>
<feature type="coiled-coil region" evidence="1">
    <location>
        <begin position="91"/>
        <end position="118"/>
    </location>
</feature>
<feature type="domain" description="C2H2-type" evidence="2">
    <location>
        <begin position="57"/>
        <end position="77"/>
    </location>
</feature>
<sequence>MKYLCETCNYSTDTKFCYQKHLKTNKHNENVHHQLNYSPKPPQNSPKLSKNEKLKDIICQFCNQKFTRACNLTRHKKICSENPTVNNTLALQDKDKEIEHLKDKIEMLQSENRNLKIIVTNAGSIIKTSVSTLSYVMQNYTDAPALKPLNDYDTIQYNDKDDEFDIMTMIFHHHRKRSLAGYLGDFIVKSYKKDDPSQQALWSSDAVRLTYVVREILNKKTDWSVDKGGIKTSSYIINPFLEYIKQLLVDFNEENRLENHLNDNVLRMKQRMDDLNASAEIIANIKNKVLSEQIIKYIAPHFYLSKNNELIAI</sequence>
<evidence type="ECO:0000313" key="3">
    <source>
        <dbReference type="EMBL" id="ARF11225.1"/>
    </source>
</evidence>
<proteinExistence type="predicted"/>
<dbReference type="InterPro" id="IPR013087">
    <property type="entry name" value="Znf_C2H2_type"/>
</dbReference>
<keyword evidence="1" id="KW-0175">Coiled coil</keyword>
<dbReference type="SMART" id="SM00355">
    <property type="entry name" value="ZnF_C2H2"/>
    <property type="match status" value="2"/>
</dbReference>
<organism evidence="3">
    <name type="scientific">Klosneuvirus KNV1</name>
    <dbReference type="NCBI Taxonomy" id="1977640"/>
    <lineage>
        <taxon>Viruses</taxon>
        <taxon>Varidnaviria</taxon>
        <taxon>Bamfordvirae</taxon>
        <taxon>Nucleocytoviricota</taxon>
        <taxon>Megaviricetes</taxon>
        <taxon>Imitervirales</taxon>
        <taxon>Mimiviridae</taxon>
        <taxon>Klosneuvirinae</taxon>
        <taxon>Klosneuvirus</taxon>
    </lineage>
</organism>
<accession>A0A1V0SHM9</accession>
<dbReference type="EMBL" id="KY684108">
    <property type="protein sequence ID" value="ARF11225.1"/>
    <property type="molecule type" value="Genomic_DNA"/>
</dbReference>
<evidence type="ECO:0000259" key="2">
    <source>
        <dbReference type="SMART" id="SM00355"/>
    </source>
</evidence>
<reference evidence="3" key="1">
    <citation type="journal article" date="2017" name="Science">
        <title>Giant viruses with an expanded complement of translation system components.</title>
        <authorList>
            <person name="Schulz F."/>
            <person name="Yutin N."/>
            <person name="Ivanova N.N."/>
            <person name="Ortega D.R."/>
            <person name="Lee T.K."/>
            <person name="Vierheilig J."/>
            <person name="Daims H."/>
            <person name="Horn M."/>
            <person name="Wagner M."/>
            <person name="Jensen G.J."/>
            <person name="Kyrpides N.C."/>
            <person name="Koonin E.V."/>
            <person name="Woyke T."/>
        </authorList>
    </citation>
    <scope>NUCLEOTIDE SEQUENCE</scope>
    <source>
        <strain evidence="3">KNV1</strain>
    </source>
</reference>
<evidence type="ECO:0000256" key="1">
    <source>
        <dbReference type="SAM" id="Coils"/>
    </source>
</evidence>
<feature type="domain" description="C2H2-type" evidence="2">
    <location>
        <begin position="3"/>
        <end position="27"/>
    </location>
</feature>
<gene>
    <name evidence="3" type="ORF">Klosneuvirus_1_82</name>
</gene>